<evidence type="ECO:0000313" key="1">
    <source>
        <dbReference type="EMBL" id="AFC32706.1"/>
    </source>
</evidence>
<dbReference type="HOGENOM" id="CLU_3046106_0_0_9"/>
<name>H6NQI2_9BACL</name>
<dbReference type="EMBL" id="CP003235">
    <property type="protein sequence ID" value="AFC32706.1"/>
    <property type="molecule type" value="Genomic_DNA"/>
</dbReference>
<organism evidence="1 2">
    <name type="scientific">Paenibacillus mucilaginosus 3016</name>
    <dbReference type="NCBI Taxonomy" id="1116391"/>
    <lineage>
        <taxon>Bacteria</taxon>
        <taxon>Bacillati</taxon>
        <taxon>Bacillota</taxon>
        <taxon>Bacilli</taxon>
        <taxon>Bacillales</taxon>
        <taxon>Paenibacillaceae</taxon>
        <taxon>Paenibacillus</taxon>
    </lineage>
</organism>
<dbReference type="RefSeq" id="WP_014371952.1">
    <property type="nucleotide sequence ID" value="NC_016935.1"/>
</dbReference>
<accession>H6NQI2</accession>
<gene>
    <name evidence="1" type="ORF">PM3016_6059</name>
</gene>
<dbReference type="Proteomes" id="UP000007523">
    <property type="component" value="Chromosome"/>
</dbReference>
<reference evidence="1 2" key="1">
    <citation type="journal article" date="2012" name="J. Bacteriol.">
        <title>Complete Genome Sequence of Paenibacillus mucilaginosus 3016, a Bacterium Functional as Microbial Fertilizer.</title>
        <authorList>
            <person name="Ma M."/>
            <person name="Wang Z."/>
            <person name="Li L."/>
            <person name="Jiang X."/>
            <person name="Guan D."/>
            <person name="Cao F."/>
            <person name="Chen H."/>
            <person name="Wang X."/>
            <person name="Shen D."/>
            <person name="Du B."/>
            <person name="Li J."/>
        </authorList>
    </citation>
    <scope>NUCLEOTIDE SEQUENCE [LARGE SCALE GENOMIC DNA]</scope>
    <source>
        <strain evidence="1 2">3016</strain>
    </source>
</reference>
<proteinExistence type="predicted"/>
<dbReference type="AlphaFoldDB" id="H6NQI2"/>
<sequence length="54" mass="5569">MYRLKGIRAASRVHPRREGGCIHGGKAGRSRYGGGGEALDATPAAALVCGFVLT</sequence>
<dbReference type="KEGG" id="pmq:PM3016_6059"/>
<evidence type="ECO:0000313" key="2">
    <source>
        <dbReference type="Proteomes" id="UP000007523"/>
    </source>
</evidence>
<protein>
    <submittedName>
        <fullName evidence="1">Uncharacterized protein</fullName>
    </submittedName>
</protein>
<keyword evidence="2" id="KW-1185">Reference proteome</keyword>
<dbReference type="STRING" id="1116391.PM3016_6059"/>